<feature type="transmembrane region" description="Helical" evidence="9">
    <location>
        <begin position="435"/>
        <end position="457"/>
    </location>
</feature>
<dbReference type="GO" id="GO:0097272">
    <property type="term" value="P:ammonium homeostasis"/>
    <property type="evidence" value="ECO:0007669"/>
    <property type="project" value="TreeGrafter"/>
</dbReference>
<keyword evidence="4 9" id="KW-0812">Transmembrane</keyword>
<feature type="transmembrane region" description="Helical" evidence="9">
    <location>
        <begin position="165"/>
        <end position="185"/>
    </location>
</feature>
<feature type="compositionally biased region" description="Polar residues" evidence="8">
    <location>
        <begin position="481"/>
        <end position="498"/>
    </location>
</feature>
<evidence type="ECO:0000259" key="11">
    <source>
        <dbReference type="Pfam" id="PF00909"/>
    </source>
</evidence>
<feature type="region of interest" description="Disordered" evidence="8">
    <location>
        <begin position="481"/>
        <end position="507"/>
    </location>
</feature>
<evidence type="ECO:0000256" key="7">
    <source>
        <dbReference type="ARBA" id="ARBA00023177"/>
    </source>
</evidence>
<dbReference type="PANTHER" id="PTHR11730:SF6">
    <property type="entry name" value="AMMONIUM TRANSPORTER"/>
    <property type="match status" value="1"/>
</dbReference>
<feature type="transmembrane region" description="Helical" evidence="9">
    <location>
        <begin position="332"/>
        <end position="363"/>
    </location>
</feature>
<dbReference type="AlphaFoldDB" id="A0AAD7U833"/>
<feature type="domain" description="Ammonium transporter AmtB-like" evidence="11">
    <location>
        <begin position="41"/>
        <end position="470"/>
    </location>
</feature>
<dbReference type="Gene3D" id="1.10.3430.10">
    <property type="entry name" value="Ammonium transporter AmtB like domains"/>
    <property type="match status" value="1"/>
</dbReference>
<evidence type="ECO:0000256" key="8">
    <source>
        <dbReference type="SAM" id="MobiDB-lite"/>
    </source>
</evidence>
<keyword evidence="3" id="KW-0813">Transport</keyword>
<comment type="caution">
    <text evidence="12">The sequence shown here is derived from an EMBL/GenBank/DDBJ whole genome shotgun (WGS) entry which is preliminary data.</text>
</comment>
<comment type="similarity">
    <text evidence="2">Belongs to the ammonia transporter channel (TC 1.A.11.2) family.</text>
</comment>
<keyword evidence="6 9" id="KW-0472">Membrane</keyword>
<feature type="transmembrane region" description="Helical" evidence="9">
    <location>
        <begin position="80"/>
        <end position="98"/>
    </location>
</feature>
<gene>
    <name evidence="12" type="ORF">CTAYLR_004668</name>
</gene>
<dbReference type="EMBL" id="JAQMWT010000552">
    <property type="protein sequence ID" value="KAJ8599574.1"/>
    <property type="molecule type" value="Genomic_DNA"/>
</dbReference>
<feature type="transmembrane region" description="Helical" evidence="9">
    <location>
        <begin position="205"/>
        <end position="230"/>
    </location>
</feature>
<dbReference type="InterPro" id="IPR029020">
    <property type="entry name" value="Ammonium/urea_transptr"/>
</dbReference>
<reference evidence="12" key="1">
    <citation type="submission" date="2023-01" db="EMBL/GenBank/DDBJ databases">
        <title>Metagenome sequencing of chrysophaentin producing Chrysophaeum taylorii.</title>
        <authorList>
            <person name="Davison J."/>
            <person name="Bewley C."/>
        </authorList>
    </citation>
    <scope>NUCLEOTIDE SEQUENCE</scope>
    <source>
        <strain evidence="12">NIES-1699</strain>
    </source>
</reference>
<name>A0AAD7U833_9STRA</name>
<keyword evidence="10" id="KW-0732">Signal</keyword>
<evidence type="ECO:0000256" key="10">
    <source>
        <dbReference type="SAM" id="SignalP"/>
    </source>
</evidence>
<keyword evidence="13" id="KW-1185">Reference proteome</keyword>
<protein>
    <recommendedName>
        <fullName evidence="11">Ammonium transporter AmtB-like domain-containing protein</fullName>
    </recommendedName>
</protein>
<dbReference type="GO" id="GO:0008519">
    <property type="term" value="F:ammonium channel activity"/>
    <property type="evidence" value="ECO:0007669"/>
    <property type="project" value="InterPro"/>
</dbReference>
<evidence type="ECO:0000313" key="12">
    <source>
        <dbReference type="EMBL" id="KAJ8599574.1"/>
    </source>
</evidence>
<dbReference type="InterPro" id="IPR024041">
    <property type="entry name" value="NH4_transpt_AmtB-like_dom"/>
</dbReference>
<evidence type="ECO:0000256" key="9">
    <source>
        <dbReference type="SAM" id="Phobius"/>
    </source>
</evidence>
<keyword evidence="7" id="KW-0924">Ammonia transport</keyword>
<evidence type="ECO:0000313" key="13">
    <source>
        <dbReference type="Proteomes" id="UP001230188"/>
    </source>
</evidence>
<feature type="chain" id="PRO_5041992311" description="Ammonium transporter AmtB-like domain-containing protein" evidence="10">
    <location>
        <begin position="23"/>
        <end position="564"/>
    </location>
</feature>
<feature type="transmembrane region" description="Helical" evidence="9">
    <location>
        <begin position="288"/>
        <end position="311"/>
    </location>
</feature>
<dbReference type="Proteomes" id="UP001230188">
    <property type="component" value="Unassembled WGS sequence"/>
</dbReference>
<feature type="transmembrane region" description="Helical" evidence="9">
    <location>
        <begin position="38"/>
        <end position="59"/>
    </location>
</feature>
<evidence type="ECO:0000256" key="5">
    <source>
        <dbReference type="ARBA" id="ARBA00022989"/>
    </source>
</evidence>
<comment type="subcellular location">
    <subcellularLocation>
        <location evidence="1">Membrane</location>
        <topology evidence="1">Multi-pass membrane protein</topology>
    </subcellularLocation>
</comment>
<feature type="transmembrane region" description="Helical" evidence="9">
    <location>
        <begin position="139"/>
        <end position="158"/>
    </location>
</feature>
<dbReference type="GO" id="GO:0005886">
    <property type="term" value="C:plasma membrane"/>
    <property type="evidence" value="ECO:0007669"/>
    <property type="project" value="TreeGrafter"/>
</dbReference>
<evidence type="ECO:0000256" key="3">
    <source>
        <dbReference type="ARBA" id="ARBA00022448"/>
    </source>
</evidence>
<sequence length="564" mass="59757">MRGGQRRLPILWAVVVVAVVLAEEEADPTSALESQDGDAFWLLFGMALVFFMQAGFAMLEAGAAPTEVVGRVLLKNIFDASFASLLWWATGYSLAYGADDFNKEGVNGFIGTSGFFYEQDLDPIDSEADPKTYVKSFWLFQWAFAGVAATIVSGAVAGRCLFGAYIAYAITVSGLVYPVVVHNAWSKDGRFSASRTSRLLAGCGVVDFAGSGVVHMTGGVAALLMTSFLVARRGRFGDDHQPFEPPEPSGIVFQTLGALILWFGWYAFNGVSTLAITGLGGLAAHTMFTTTIAAATGCLATTSIASMHYYLGRRDAVHDAALVDVSYPINGILAGLVSITGSCAVVSHWGAMCVALVGSVVYYSTSRLLVYHKIDDVVDAFPVHGACGAWGVLSSGFFATEYYYKLAIIQGEEDQPRNRANRCQGVFYGGDGGTLLAAIAFIVSLVLWVSGVLYPLFSLLHHYNLIRIEDAPSLRGSNVPTGLTTTSGSIRGSNVTRSSDGDRGRPVVPTFVSTTLSTAGGRVDNSVLSSQEAQQVGADLELSLVTRGSIATGTRASVASDEAR</sequence>
<evidence type="ECO:0000256" key="6">
    <source>
        <dbReference type="ARBA" id="ARBA00023136"/>
    </source>
</evidence>
<dbReference type="PANTHER" id="PTHR11730">
    <property type="entry name" value="AMMONIUM TRANSPORTER"/>
    <property type="match status" value="1"/>
</dbReference>
<keyword evidence="5 9" id="KW-1133">Transmembrane helix</keyword>
<proteinExistence type="inferred from homology"/>
<organism evidence="12 13">
    <name type="scientific">Chrysophaeum taylorii</name>
    <dbReference type="NCBI Taxonomy" id="2483200"/>
    <lineage>
        <taxon>Eukaryota</taxon>
        <taxon>Sar</taxon>
        <taxon>Stramenopiles</taxon>
        <taxon>Ochrophyta</taxon>
        <taxon>Pelagophyceae</taxon>
        <taxon>Pelagomonadales</taxon>
        <taxon>Pelagomonadaceae</taxon>
        <taxon>Chrysophaeum</taxon>
    </lineage>
</organism>
<dbReference type="Pfam" id="PF00909">
    <property type="entry name" value="Ammonium_transp"/>
    <property type="match status" value="1"/>
</dbReference>
<evidence type="ECO:0000256" key="4">
    <source>
        <dbReference type="ARBA" id="ARBA00022692"/>
    </source>
</evidence>
<evidence type="ECO:0000256" key="1">
    <source>
        <dbReference type="ARBA" id="ARBA00004141"/>
    </source>
</evidence>
<accession>A0AAD7U833</accession>
<dbReference type="SUPFAM" id="SSF111352">
    <property type="entry name" value="Ammonium transporter"/>
    <property type="match status" value="1"/>
</dbReference>
<evidence type="ECO:0000256" key="2">
    <source>
        <dbReference type="ARBA" id="ARBA00005887"/>
    </source>
</evidence>
<feature type="signal peptide" evidence="10">
    <location>
        <begin position="1"/>
        <end position="22"/>
    </location>
</feature>